<feature type="transmembrane region" description="Helical" evidence="9">
    <location>
        <begin position="241"/>
        <end position="262"/>
    </location>
</feature>
<evidence type="ECO:0000256" key="4">
    <source>
        <dbReference type="ARBA" id="ARBA00022729"/>
    </source>
</evidence>
<organism evidence="11 12">
    <name type="scientific">Klebsormidium nitens</name>
    <name type="common">Green alga</name>
    <name type="synonym">Ulothrix nitens</name>
    <dbReference type="NCBI Taxonomy" id="105231"/>
    <lineage>
        <taxon>Eukaryota</taxon>
        <taxon>Viridiplantae</taxon>
        <taxon>Streptophyta</taxon>
        <taxon>Klebsormidiophyceae</taxon>
        <taxon>Klebsormidiales</taxon>
        <taxon>Klebsormidiaceae</taxon>
        <taxon>Klebsormidium</taxon>
    </lineage>
</organism>
<keyword evidence="6 9" id="KW-0472">Membrane</keyword>
<evidence type="ECO:0000256" key="7">
    <source>
        <dbReference type="ARBA" id="ARBA00023242"/>
    </source>
</evidence>
<feature type="transmembrane region" description="Helical" evidence="9">
    <location>
        <begin position="177"/>
        <end position="195"/>
    </location>
</feature>
<feature type="signal peptide" evidence="10">
    <location>
        <begin position="1"/>
        <end position="18"/>
    </location>
</feature>
<dbReference type="STRING" id="105231.A0A1Y1IFT2"/>
<evidence type="ECO:0000256" key="1">
    <source>
        <dbReference type="ARBA" id="ARBA00004575"/>
    </source>
</evidence>
<feature type="region of interest" description="Disordered" evidence="8">
    <location>
        <begin position="346"/>
        <end position="395"/>
    </location>
</feature>
<keyword evidence="5 9" id="KW-1133">Transmembrane helix</keyword>
<accession>A0A1Y1IFT2</accession>
<evidence type="ECO:0000256" key="10">
    <source>
        <dbReference type="SAM" id="SignalP"/>
    </source>
</evidence>
<feature type="region of interest" description="Disordered" evidence="8">
    <location>
        <begin position="430"/>
        <end position="449"/>
    </location>
</feature>
<gene>
    <name evidence="11" type="ORF">KFL_005300070</name>
</gene>
<evidence type="ECO:0000313" key="12">
    <source>
        <dbReference type="Proteomes" id="UP000054558"/>
    </source>
</evidence>
<keyword evidence="4 10" id="KW-0732">Signal</keyword>
<evidence type="ECO:0000256" key="9">
    <source>
        <dbReference type="SAM" id="Phobius"/>
    </source>
</evidence>
<proteinExistence type="inferred from homology"/>
<keyword evidence="12" id="KW-1185">Reference proteome</keyword>
<name>A0A1Y1IFT2_KLENI</name>
<dbReference type="GO" id="GO:0005637">
    <property type="term" value="C:nuclear inner membrane"/>
    <property type="evidence" value="ECO:0007669"/>
    <property type="project" value="UniProtKB-SubCell"/>
</dbReference>
<evidence type="ECO:0000256" key="5">
    <source>
        <dbReference type="ARBA" id="ARBA00022989"/>
    </source>
</evidence>
<feature type="chain" id="PRO_5012010813" description="Transmembrane protein" evidence="10">
    <location>
        <begin position="19"/>
        <end position="461"/>
    </location>
</feature>
<sequence length="461" mass="50883">MASFSTLVLFLTFALASGASPLNGASHEISSELRPGEDATLVLPARVRITPKWRILHPHKAFSVVHVNISAGPSVKAEYCLHQNESLEAGSCVAWGAKSGLLLKGIPRVETKSPFEPAFLDVNTSAKGLAGKHATVAVTEDFQPHRLIFFLLGHAFLLVAPLVSTSLAFYYGSGMMFGVILVAVFIAFQMSRLLPVNRKKAWNALILGSMLGLSTMVWDSIQSLLVGALRNLGLDQGAETLVFPFAVLIVLLIGAFLGFWLVRKFVLDATGSPDKDTATFVEWAIKLTAFLMLFLSSNDWVFQILLPLSGVVTIWGYKIVRARLSKAPEEPGISDDLDEMEIDVRTPSPSFDTWQQRKREHRRNSASSDLDIDHTAFPSSFQTPDKSKLHSAREVEEVSRQLTEKSLADLMKSPQFTEWLSSKATDRIQVSPLSARRNRTPQEIEKTASEGDSIVTKLKFW</sequence>
<dbReference type="OMA" id="CEWAVAN"/>
<dbReference type="PANTHER" id="PTHR31587:SF4">
    <property type="entry name" value="TRANSMEMBRANE PROTEIN (DUF2215)"/>
    <property type="match status" value="1"/>
</dbReference>
<keyword evidence="3 9" id="KW-0812">Transmembrane</keyword>
<dbReference type="Proteomes" id="UP000054558">
    <property type="component" value="Unassembled WGS sequence"/>
</dbReference>
<comment type="subcellular location">
    <subcellularLocation>
        <location evidence="1">Nucleus inner membrane</location>
        <topology evidence="1">Multi-pass membrane protein</topology>
        <orientation evidence="1">Nucleoplasmic side</orientation>
    </subcellularLocation>
</comment>
<feature type="transmembrane region" description="Helical" evidence="9">
    <location>
        <begin position="201"/>
        <end position="229"/>
    </location>
</feature>
<evidence type="ECO:0008006" key="13">
    <source>
        <dbReference type="Google" id="ProtNLM"/>
    </source>
</evidence>
<evidence type="ECO:0000313" key="11">
    <source>
        <dbReference type="EMBL" id="GAQ89503.1"/>
    </source>
</evidence>
<evidence type="ECO:0000256" key="6">
    <source>
        <dbReference type="ARBA" id="ARBA00023136"/>
    </source>
</evidence>
<comment type="similarity">
    <text evidence="2">Belongs to the NEMP family.</text>
</comment>
<keyword evidence="7" id="KW-0539">Nucleus</keyword>
<feature type="transmembrane region" description="Helical" evidence="9">
    <location>
        <begin position="147"/>
        <end position="170"/>
    </location>
</feature>
<dbReference type="Pfam" id="PF10225">
    <property type="entry name" value="NEMP"/>
    <property type="match status" value="1"/>
</dbReference>
<feature type="transmembrane region" description="Helical" evidence="9">
    <location>
        <begin position="300"/>
        <end position="317"/>
    </location>
</feature>
<feature type="compositionally biased region" description="Basic and acidic residues" evidence="8">
    <location>
        <begin position="385"/>
        <end position="395"/>
    </location>
</feature>
<evidence type="ECO:0000256" key="8">
    <source>
        <dbReference type="SAM" id="MobiDB-lite"/>
    </source>
</evidence>
<dbReference type="OrthoDB" id="1890267at2759"/>
<feature type="compositionally biased region" description="Basic and acidic residues" evidence="8">
    <location>
        <begin position="440"/>
        <end position="449"/>
    </location>
</feature>
<evidence type="ECO:0000256" key="3">
    <source>
        <dbReference type="ARBA" id="ARBA00022692"/>
    </source>
</evidence>
<dbReference type="InterPro" id="IPR019358">
    <property type="entry name" value="NEMP_fam"/>
</dbReference>
<evidence type="ECO:0000256" key="2">
    <source>
        <dbReference type="ARBA" id="ARBA00005748"/>
    </source>
</evidence>
<dbReference type="AlphaFoldDB" id="A0A1Y1IFT2"/>
<dbReference type="EMBL" id="DF237479">
    <property type="protein sequence ID" value="GAQ89503.1"/>
    <property type="molecule type" value="Genomic_DNA"/>
</dbReference>
<dbReference type="PANTHER" id="PTHR31587">
    <property type="entry name" value="TRANSMEMBRANE PROTEIN (DUF2215)"/>
    <property type="match status" value="1"/>
</dbReference>
<protein>
    <recommendedName>
        <fullName evidence="13">Transmembrane protein</fullName>
    </recommendedName>
</protein>
<reference evidence="11 12" key="1">
    <citation type="journal article" date="2014" name="Nat. Commun.">
        <title>Klebsormidium flaccidum genome reveals primary factors for plant terrestrial adaptation.</title>
        <authorList>
            <person name="Hori K."/>
            <person name="Maruyama F."/>
            <person name="Fujisawa T."/>
            <person name="Togashi T."/>
            <person name="Yamamoto N."/>
            <person name="Seo M."/>
            <person name="Sato S."/>
            <person name="Yamada T."/>
            <person name="Mori H."/>
            <person name="Tajima N."/>
            <person name="Moriyama T."/>
            <person name="Ikeuchi M."/>
            <person name="Watanabe M."/>
            <person name="Wada H."/>
            <person name="Kobayashi K."/>
            <person name="Saito M."/>
            <person name="Masuda T."/>
            <person name="Sasaki-Sekimoto Y."/>
            <person name="Mashiguchi K."/>
            <person name="Awai K."/>
            <person name="Shimojima M."/>
            <person name="Masuda S."/>
            <person name="Iwai M."/>
            <person name="Nobusawa T."/>
            <person name="Narise T."/>
            <person name="Kondo S."/>
            <person name="Saito H."/>
            <person name="Sato R."/>
            <person name="Murakawa M."/>
            <person name="Ihara Y."/>
            <person name="Oshima-Yamada Y."/>
            <person name="Ohtaka K."/>
            <person name="Satoh M."/>
            <person name="Sonobe K."/>
            <person name="Ishii M."/>
            <person name="Ohtani R."/>
            <person name="Kanamori-Sato M."/>
            <person name="Honoki R."/>
            <person name="Miyazaki D."/>
            <person name="Mochizuki H."/>
            <person name="Umetsu J."/>
            <person name="Higashi K."/>
            <person name="Shibata D."/>
            <person name="Kamiya Y."/>
            <person name="Sato N."/>
            <person name="Nakamura Y."/>
            <person name="Tabata S."/>
            <person name="Ida S."/>
            <person name="Kurokawa K."/>
            <person name="Ohta H."/>
        </authorList>
    </citation>
    <scope>NUCLEOTIDE SEQUENCE [LARGE SCALE GENOMIC DNA]</scope>
    <source>
        <strain evidence="11 12">NIES-2285</strain>
    </source>
</reference>